<dbReference type="GO" id="GO:0019354">
    <property type="term" value="P:siroheme biosynthetic process"/>
    <property type="evidence" value="ECO:0007669"/>
    <property type="project" value="InterPro"/>
</dbReference>
<dbReference type="GO" id="GO:0032259">
    <property type="term" value="P:methylation"/>
    <property type="evidence" value="ECO:0007669"/>
    <property type="project" value="UniProtKB-KW"/>
</dbReference>
<evidence type="ECO:0000256" key="4">
    <source>
        <dbReference type="ARBA" id="ARBA00022691"/>
    </source>
</evidence>
<dbReference type="FunFam" id="3.40.1010.10:FF:000001">
    <property type="entry name" value="Siroheme synthase"/>
    <property type="match status" value="1"/>
</dbReference>
<name>A0A1W1IBU2_9LACT</name>
<dbReference type="EC" id="2.1.1.107" evidence="1"/>
<dbReference type="InterPro" id="IPR014776">
    <property type="entry name" value="4pyrrole_Mease_sub2"/>
</dbReference>
<dbReference type="GO" id="GO:0004851">
    <property type="term" value="F:uroporphyrin-III C-methyltransferase activity"/>
    <property type="evidence" value="ECO:0007669"/>
    <property type="project" value="UniProtKB-EC"/>
</dbReference>
<keyword evidence="4" id="KW-0949">S-adenosyl-L-methionine</keyword>
<evidence type="ECO:0000256" key="1">
    <source>
        <dbReference type="ARBA" id="ARBA00012162"/>
    </source>
</evidence>
<dbReference type="RefSeq" id="WP_086941394.1">
    <property type="nucleotide sequence ID" value="NZ_FONM01000002.1"/>
</dbReference>
<keyword evidence="2 7" id="KW-0489">Methyltransferase</keyword>
<dbReference type="PANTHER" id="PTHR45790:SF3">
    <property type="entry name" value="S-ADENOSYL-L-METHIONINE-DEPENDENT UROPORPHYRINOGEN III METHYLTRANSFERASE, CHLOROPLASTIC"/>
    <property type="match status" value="1"/>
</dbReference>
<feature type="domain" description="Tetrapyrrole methylase" evidence="6">
    <location>
        <begin position="1"/>
        <end position="209"/>
    </location>
</feature>
<dbReference type="AlphaFoldDB" id="A0A1W1IBU2"/>
<dbReference type="SUPFAM" id="SSF53790">
    <property type="entry name" value="Tetrapyrrole methylase"/>
    <property type="match status" value="1"/>
</dbReference>
<accession>A0A1W1IBU2</accession>
<dbReference type="InterPro" id="IPR000878">
    <property type="entry name" value="4pyrrol_Mease"/>
</dbReference>
<dbReference type="InterPro" id="IPR006366">
    <property type="entry name" value="CobA/CysG_C"/>
</dbReference>
<dbReference type="CDD" id="cd11642">
    <property type="entry name" value="SUMT"/>
    <property type="match status" value="1"/>
</dbReference>
<dbReference type="Proteomes" id="UP000195985">
    <property type="component" value="Unassembled WGS sequence"/>
</dbReference>
<sequence length="323" mass="35776">MIHFVGAGPGDPELMTAKGVRLLQHADAVIYDRLVNPLLLFHCKQDCRFIYVGKTPDRPSIKQAEINAKLIETAASHDSVVRLKGGDPVIFGRLTEELQACQEAGLHYDITPGITAASGTASYSGISLTQRGVATSVTFTTGRLIDNEKNTFQQLLNGQTVCLYMGVEALGRFVEAALAQGMKAEMPILITQWGTYGRQSKLQGTLGDIRQKVSDTKIENPAMIILGEVVHAGERFDWFSELPEKGESKLYVSTQKPVMDALLEQTQRGADVWWLQVGAGRDRRFDDVNKHYLAEQHFGTIIFDDAAAKNIYEAEKVKPLWEH</sequence>
<dbReference type="Pfam" id="PF00590">
    <property type="entry name" value="TP_methylase"/>
    <property type="match status" value="1"/>
</dbReference>
<reference evidence="8" key="1">
    <citation type="submission" date="2016-04" db="EMBL/GenBank/DDBJ databases">
        <authorList>
            <person name="Strepis N."/>
        </authorList>
    </citation>
    <scope>NUCLEOTIDE SEQUENCE [LARGE SCALE GENOMIC DNA]</scope>
</reference>
<evidence type="ECO:0000259" key="6">
    <source>
        <dbReference type="Pfam" id="PF00590"/>
    </source>
</evidence>
<dbReference type="STRING" id="43064.SAMN04488086_102161"/>
<protein>
    <recommendedName>
        <fullName evidence="1">uroporphyrinogen-III C-methyltransferase</fullName>
        <ecNumber evidence="1">2.1.1.107</ecNumber>
    </recommendedName>
</protein>
<dbReference type="Gene3D" id="3.40.1010.10">
    <property type="entry name" value="Cobalt-precorrin-4 Transmethylase, Domain 1"/>
    <property type="match status" value="1"/>
</dbReference>
<dbReference type="NCBIfam" id="NF004790">
    <property type="entry name" value="PRK06136.1"/>
    <property type="match status" value="1"/>
</dbReference>
<keyword evidence="5" id="KW-0627">Porphyrin biosynthesis</keyword>
<dbReference type="InterPro" id="IPR035996">
    <property type="entry name" value="4pyrrol_Methylase_sf"/>
</dbReference>
<dbReference type="OrthoDB" id="9815856at2"/>
<dbReference type="InterPro" id="IPR014777">
    <property type="entry name" value="4pyrrole_Mease_sub1"/>
</dbReference>
<keyword evidence="8" id="KW-1185">Reference proteome</keyword>
<dbReference type="PANTHER" id="PTHR45790">
    <property type="entry name" value="SIROHEME SYNTHASE-RELATED"/>
    <property type="match status" value="1"/>
</dbReference>
<keyword evidence="3" id="KW-0808">Transferase</keyword>
<dbReference type="Gene3D" id="3.30.950.10">
    <property type="entry name" value="Methyltransferase, Cobalt-precorrin-4 Transmethylase, Domain 2"/>
    <property type="match status" value="1"/>
</dbReference>
<evidence type="ECO:0000256" key="3">
    <source>
        <dbReference type="ARBA" id="ARBA00022679"/>
    </source>
</evidence>
<organism evidence="7 8">
    <name type="scientific">Trichococcus pasteurii</name>
    <dbReference type="NCBI Taxonomy" id="43064"/>
    <lineage>
        <taxon>Bacteria</taxon>
        <taxon>Bacillati</taxon>
        <taxon>Bacillota</taxon>
        <taxon>Bacilli</taxon>
        <taxon>Lactobacillales</taxon>
        <taxon>Carnobacteriaceae</taxon>
        <taxon>Trichococcus</taxon>
    </lineage>
</organism>
<dbReference type="NCBIfam" id="TIGR01469">
    <property type="entry name" value="cobA_cysG_Cterm"/>
    <property type="match status" value="1"/>
</dbReference>
<evidence type="ECO:0000313" key="8">
    <source>
        <dbReference type="Proteomes" id="UP000195985"/>
    </source>
</evidence>
<proteinExistence type="predicted"/>
<evidence type="ECO:0000256" key="2">
    <source>
        <dbReference type="ARBA" id="ARBA00022603"/>
    </source>
</evidence>
<evidence type="ECO:0000313" key="7">
    <source>
        <dbReference type="EMBL" id="SLM50482.1"/>
    </source>
</evidence>
<evidence type="ECO:0000256" key="5">
    <source>
        <dbReference type="ARBA" id="ARBA00023244"/>
    </source>
</evidence>
<dbReference type="InterPro" id="IPR050161">
    <property type="entry name" value="Siro_Cobalamin_biosynth"/>
</dbReference>
<dbReference type="EMBL" id="FWEY01000001">
    <property type="protein sequence ID" value="SLM50482.1"/>
    <property type="molecule type" value="Genomic_DNA"/>
</dbReference>
<gene>
    <name evidence="7" type="ORF">TPAS_154</name>
</gene>